<evidence type="ECO:0000256" key="2">
    <source>
        <dbReference type="ARBA" id="ARBA00022898"/>
    </source>
</evidence>
<protein>
    <submittedName>
        <fullName evidence="6">Aminotransferase class V-fold PLP-dependent enzyme</fullName>
    </submittedName>
</protein>
<organism evidence="6 7">
    <name type="scientific">Salinicola corii</name>
    <dbReference type="NCBI Taxonomy" id="2606937"/>
    <lineage>
        <taxon>Bacteria</taxon>
        <taxon>Pseudomonadati</taxon>
        <taxon>Pseudomonadota</taxon>
        <taxon>Gammaproteobacteria</taxon>
        <taxon>Oceanospirillales</taxon>
        <taxon>Halomonadaceae</taxon>
        <taxon>Salinicola</taxon>
    </lineage>
</organism>
<evidence type="ECO:0000313" key="6">
    <source>
        <dbReference type="EMBL" id="KAA0015080.1"/>
    </source>
</evidence>
<feature type="domain" description="Aminotransferase class V" evidence="5">
    <location>
        <begin position="23"/>
        <end position="375"/>
    </location>
</feature>
<dbReference type="GO" id="GO:0008483">
    <property type="term" value="F:transaminase activity"/>
    <property type="evidence" value="ECO:0007669"/>
    <property type="project" value="UniProtKB-KW"/>
</dbReference>
<keyword evidence="7" id="KW-1185">Reference proteome</keyword>
<dbReference type="Proteomes" id="UP000466024">
    <property type="component" value="Unassembled WGS sequence"/>
</dbReference>
<dbReference type="EMBL" id="VTPX01000028">
    <property type="protein sequence ID" value="KAA0015080.1"/>
    <property type="molecule type" value="Genomic_DNA"/>
</dbReference>
<dbReference type="PANTHER" id="PTHR43586">
    <property type="entry name" value="CYSTEINE DESULFURASE"/>
    <property type="match status" value="1"/>
</dbReference>
<dbReference type="InterPro" id="IPR015424">
    <property type="entry name" value="PyrdxlP-dep_Trfase"/>
</dbReference>
<comment type="cofactor">
    <cofactor evidence="1 4">
        <name>pyridoxal 5'-phosphate</name>
        <dbReference type="ChEBI" id="CHEBI:597326"/>
    </cofactor>
</comment>
<dbReference type="AlphaFoldDB" id="A0A640W8S0"/>
<evidence type="ECO:0000313" key="7">
    <source>
        <dbReference type="Proteomes" id="UP000466024"/>
    </source>
</evidence>
<reference evidence="6 7" key="1">
    <citation type="submission" date="2019-08" db="EMBL/GenBank/DDBJ databases">
        <title>Bioinformatics analysis of the strain L3 and L5.</title>
        <authorList>
            <person name="Li X."/>
        </authorList>
    </citation>
    <scope>NUCLEOTIDE SEQUENCE [LARGE SCALE GENOMIC DNA]</scope>
    <source>
        <strain evidence="6 7">L3</strain>
    </source>
</reference>
<keyword evidence="2" id="KW-0663">Pyridoxal phosphate</keyword>
<dbReference type="Gene3D" id="3.40.640.10">
    <property type="entry name" value="Type I PLP-dependent aspartate aminotransferase-like (Major domain)"/>
    <property type="match status" value="1"/>
</dbReference>
<dbReference type="InterPro" id="IPR020578">
    <property type="entry name" value="Aminotrans_V_PyrdxlP_BS"/>
</dbReference>
<dbReference type="PROSITE" id="PS00595">
    <property type="entry name" value="AA_TRANSFER_CLASS_5"/>
    <property type="match status" value="1"/>
</dbReference>
<dbReference type="InterPro" id="IPR015422">
    <property type="entry name" value="PyrdxlP-dep_Trfase_small"/>
</dbReference>
<accession>A0A640W8S0</accession>
<sequence length="383" mass="42430">MTQTESSIFDRVRREFRILDELTYLDVAGRAPMADRVYRELVQYLEVCRGRAADKNEWLSRVEGLRDRTARFIGAEANEIAFMKNTSDGLNTVGWALGLEAGDSVLVSPEFEHANNVYPWVNMQDRGVIIRKISSPSGSTISAEDVASSIDETTKLVTLSAVSSWTGARPNLAAIADVCHKHDVFFLVDAAQALGVVDIDVHRDKIDALAGATQKGLLGMYGLGILYCRAKWIDRLRPPFLSVAGVDRGSLHESELGDFESVSLLDSAARFEVGNPNFAGLLGFDASLSLLEEVGGRGIERFVIDLADQLRVELSEIGIRPVLQQAESGIVSFDVPNPEQLIANLEANNVRVSLRRGRVRVSLHIYNNRYDIDRLINLLRKFR</sequence>
<keyword evidence="6" id="KW-0032">Aminotransferase</keyword>
<name>A0A640W8S0_9GAMM</name>
<dbReference type="InterPro" id="IPR000192">
    <property type="entry name" value="Aminotrans_V_dom"/>
</dbReference>
<gene>
    <name evidence="6" type="ORF">F0A16_21525</name>
</gene>
<dbReference type="Gene3D" id="3.90.1150.10">
    <property type="entry name" value="Aspartate Aminotransferase, domain 1"/>
    <property type="match status" value="1"/>
</dbReference>
<keyword evidence="6" id="KW-0808">Transferase</keyword>
<dbReference type="InterPro" id="IPR015421">
    <property type="entry name" value="PyrdxlP-dep_Trfase_major"/>
</dbReference>
<evidence type="ECO:0000256" key="4">
    <source>
        <dbReference type="RuleBase" id="RU004504"/>
    </source>
</evidence>
<evidence type="ECO:0000256" key="1">
    <source>
        <dbReference type="ARBA" id="ARBA00001933"/>
    </source>
</evidence>
<comment type="caution">
    <text evidence="6">The sequence shown here is derived from an EMBL/GenBank/DDBJ whole genome shotgun (WGS) entry which is preliminary data.</text>
</comment>
<dbReference type="SUPFAM" id="SSF53383">
    <property type="entry name" value="PLP-dependent transferases"/>
    <property type="match status" value="1"/>
</dbReference>
<proteinExistence type="inferred from homology"/>
<comment type="similarity">
    <text evidence="3">Belongs to the class-V pyridoxal-phosphate-dependent aminotransferase family.</text>
</comment>
<evidence type="ECO:0000259" key="5">
    <source>
        <dbReference type="Pfam" id="PF00266"/>
    </source>
</evidence>
<dbReference type="RefSeq" id="WP_149438096.1">
    <property type="nucleotide sequence ID" value="NZ_VTPX01000028.1"/>
</dbReference>
<evidence type="ECO:0000256" key="3">
    <source>
        <dbReference type="RuleBase" id="RU004075"/>
    </source>
</evidence>
<dbReference type="PANTHER" id="PTHR43586:SF15">
    <property type="entry name" value="BLR3095 PROTEIN"/>
    <property type="match status" value="1"/>
</dbReference>
<dbReference type="Pfam" id="PF00266">
    <property type="entry name" value="Aminotran_5"/>
    <property type="match status" value="1"/>
</dbReference>